<keyword evidence="8" id="KW-1185">Reference proteome</keyword>
<dbReference type="Pfam" id="PF18884">
    <property type="entry name" value="TSP3_bac"/>
    <property type="match status" value="8"/>
</dbReference>
<dbReference type="EMBL" id="JAENIG010000001">
    <property type="protein sequence ID" value="MBK1853692.1"/>
    <property type="molecule type" value="Genomic_DNA"/>
</dbReference>
<feature type="compositionally biased region" description="Low complexity" evidence="5">
    <location>
        <begin position="165"/>
        <end position="175"/>
    </location>
</feature>
<keyword evidence="2" id="KW-0964">Secreted</keyword>
<evidence type="ECO:0000256" key="1">
    <source>
        <dbReference type="ARBA" id="ARBA00004613"/>
    </source>
</evidence>
<feature type="signal peptide" evidence="6">
    <location>
        <begin position="1"/>
        <end position="21"/>
    </location>
</feature>
<evidence type="ECO:0000313" key="8">
    <source>
        <dbReference type="Proteomes" id="UP000634206"/>
    </source>
</evidence>
<dbReference type="GO" id="GO:0005509">
    <property type="term" value="F:calcium ion binding"/>
    <property type="evidence" value="ECO:0007669"/>
    <property type="project" value="InterPro"/>
</dbReference>
<protein>
    <submittedName>
        <fullName evidence="7">DUF1800 family protein</fullName>
    </submittedName>
</protein>
<sequence length="1670" mass="180957">MKAHLASVPLLLCTFSLGASAQTFAPVWQLGNDDDSTAEFKSEDWSVTSGNGSPTAADDHYYFAGSYPNGVGTVATDEALNHFERALREADPSNNIHFNLSASQASTTSRLRLQVKFFSSGRWENDASGPGYGSRDLELRFNGVVVASASDVQEEHHFDVSFSSSSVNATSTAGNTVELRETGGTPNSWTRIDFVALSSDDDGLTDTDSDTIPLWWEQLYGFDDSNPSDAAEDPDSDGRSNAEEFADGTSPLAADSDHDGLNDGQEHTAGTDPFNPDSDGDTLLDGQETASNPLLADSDGDGVSDPMEIERGTDPLNSASTPLLFDGAVALSFTSTRRHDTLIELHEQAGVFPQRYWNNTEPLSHNTDASGSIVDLTNSINTSSGITATWSASRSDYTRNIGSPDQKIWTGCLDGYQDFSGTPTEIALSNIPAGTYDLYVYVGAFNNYRKGAVRLNADPATDRYYLTYVTPPFLRFIEATATTDPTAEESNYVLYRNVTGPVITVQNASISGNTGVHAIQLVNVSQDTDGDNMPDSYEIQHRLDPQSSDATADADNDGLSNHGEFLAGTDPNNPDTDNDQLPDGQEAAHGADPLVSDSDGDKILDGVEILNNPYVTNPALADTDADGTSDYDELLAGTDPTDTNITAAAATVPQWEAGNHRWVWRVDNVRMLLDHGTGLITTNEWGEDVLLQLRAEIKDSDWRGALTMGLSYEEGSITYYNTSRNGVFYRDNNPDWSWYNNGSGDPPADLSASLGLSMKGREDDTSPLRFECIAQEDPPVAPSVWGDAENTWTVTFNTYDFSDPNNPVLINSSTETGMRSYNAEIRNGTAIWAIDDDENTITMETSDGVTAVISRASFGPTDLDNDGMDDAWESSYGGDLAPDVDADGDGISNVDEYLAGTNPNVSDSDGDGVDDNVELAHGTDPTSALSLPAFFTFSPPSANEDLDGNGLSDAWELWAGVSGLTAGGDDDGDGFSNFQESIAGTNPTDANSHPKSTLGRSGDDLVIEWPDVVGKDFTVCASETLVGWDAVTGLPAPSASNGMIYQTIPDVLLTPETLSFYKIQISDRDTDLDGLSDWTEESVLGTSADNSGSGTENSTRIALVNSSGATLSGDYLSFLEMMQGSSKSGGLPGSSASGTPSKRSAARFLTQASFGPTMKDTEHVRELGYEGWLDDQLAKPPTLHSSYIREIKVDHNGPRADQTYDADPNSSSVGGSNITTAFARAAISGEDQLRQRMAFALSQILVVSRKDATLDNKPEPMADYYDIFVRNGLGNYLDILREVTYHPCMGWYLSHVGNQKADLSIGRFPDENYAREVMQLFTVGLWQLNPDGSRKLDNQGEPIPTYNNAEITELARVFTGLWYDSEWGWGSGGWAEDHFMRPMVMHADYHDTETKTLLDGFVIPARAPSSENARKDIDDALAHLFNHPNTPVFISKQLIQFFVTANPSPDYIQRVQAVFCDNGQGVRGDLGAVVKAILLDDEAREAKYATGDPSYGKLREPVIRTMAMARAFDLGETHPAFVWWNPEDLYAGLSFQEPMNAPSVFNFYKPSYQAPGVIRDAGLVSPVFQIMDSYSAISFPNLMWDYLSTGFRSGWENRRYPLNFTAARKAAVSNEALLDHMNLLLAAGKMTAHTRGIILNALETTELSEDGRIQLAAYLTLMSPEAATQQ</sequence>
<feature type="region of interest" description="Disordered" evidence="5">
    <location>
        <begin position="526"/>
        <end position="601"/>
    </location>
</feature>
<dbReference type="Pfam" id="PF08811">
    <property type="entry name" value="DUF1800"/>
    <property type="match status" value="1"/>
</dbReference>
<dbReference type="Proteomes" id="UP000634206">
    <property type="component" value="Unassembled WGS sequence"/>
</dbReference>
<evidence type="ECO:0000256" key="4">
    <source>
        <dbReference type="ARBA" id="ARBA00022837"/>
    </source>
</evidence>
<proteinExistence type="predicted"/>
<feature type="compositionally biased region" description="Basic and acidic residues" evidence="5">
    <location>
        <begin position="255"/>
        <end position="266"/>
    </location>
</feature>
<comment type="subcellular location">
    <subcellularLocation>
        <location evidence="1">Secreted</location>
    </subcellularLocation>
</comment>
<evidence type="ECO:0000256" key="6">
    <source>
        <dbReference type="SAM" id="SignalP"/>
    </source>
</evidence>
<dbReference type="PANTHER" id="PTHR37467:SF1">
    <property type="entry name" value="EXPORTED CALCIUM-BINDING GLYCOPROTEIN"/>
    <property type="match status" value="1"/>
</dbReference>
<dbReference type="InterPro" id="IPR059100">
    <property type="entry name" value="TSP3_bac"/>
</dbReference>
<keyword evidence="3 6" id="KW-0732">Signal</keyword>
<dbReference type="InterPro" id="IPR028974">
    <property type="entry name" value="TSP_type-3_rpt"/>
</dbReference>
<dbReference type="SUPFAM" id="SSF103647">
    <property type="entry name" value="TSP type-3 repeat"/>
    <property type="match status" value="2"/>
</dbReference>
<feature type="chain" id="PRO_5042207441" evidence="6">
    <location>
        <begin position="22"/>
        <end position="1670"/>
    </location>
</feature>
<feature type="region of interest" description="Disordered" evidence="5">
    <location>
        <begin position="165"/>
        <end position="185"/>
    </location>
</feature>
<name>A0AAE2V7F9_9BACT</name>
<keyword evidence="4" id="KW-0106">Calcium</keyword>
<evidence type="ECO:0000313" key="7">
    <source>
        <dbReference type="EMBL" id="MBK1853692.1"/>
    </source>
</evidence>
<comment type="caution">
    <text evidence="7">The sequence shown here is derived from an EMBL/GenBank/DDBJ whole genome shotgun (WGS) entry which is preliminary data.</text>
</comment>
<gene>
    <name evidence="7" type="ORF">JIN83_01860</name>
</gene>
<reference evidence="7" key="1">
    <citation type="submission" date="2021-01" db="EMBL/GenBank/DDBJ databases">
        <title>Modified the classification status of verrucomicrobia.</title>
        <authorList>
            <person name="Feng X."/>
        </authorList>
    </citation>
    <scope>NUCLEOTIDE SEQUENCE</scope>
    <source>
        <strain evidence="7">5K15</strain>
    </source>
</reference>
<dbReference type="PANTHER" id="PTHR37467">
    <property type="entry name" value="EXPORTED CALCIUM-BINDING GLYCOPROTEIN-RELATED"/>
    <property type="match status" value="1"/>
</dbReference>
<evidence type="ECO:0000256" key="3">
    <source>
        <dbReference type="ARBA" id="ARBA00022729"/>
    </source>
</evidence>
<organism evidence="7 8">
    <name type="scientific">Oceaniferula flava</name>
    <dbReference type="NCBI Taxonomy" id="2800421"/>
    <lineage>
        <taxon>Bacteria</taxon>
        <taxon>Pseudomonadati</taxon>
        <taxon>Verrucomicrobiota</taxon>
        <taxon>Verrucomicrobiia</taxon>
        <taxon>Verrucomicrobiales</taxon>
        <taxon>Verrucomicrobiaceae</taxon>
        <taxon>Oceaniferula</taxon>
    </lineage>
</organism>
<dbReference type="InterPro" id="IPR053180">
    <property type="entry name" value="Ca-binding_acidic-repeat"/>
</dbReference>
<evidence type="ECO:0000256" key="5">
    <source>
        <dbReference type="SAM" id="MobiDB-lite"/>
    </source>
</evidence>
<dbReference type="Gene3D" id="4.10.1080.10">
    <property type="entry name" value="TSP type-3 repeat"/>
    <property type="match status" value="2"/>
</dbReference>
<dbReference type="InterPro" id="IPR014917">
    <property type="entry name" value="DUF1800"/>
</dbReference>
<feature type="region of interest" description="Disordered" evidence="5">
    <location>
        <begin position="223"/>
        <end position="320"/>
    </location>
</feature>
<dbReference type="RefSeq" id="WP_309488287.1">
    <property type="nucleotide sequence ID" value="NZ_JAENIG010000001.1"/>
</dbReference>
<accession>A0AAE2V7F9</accession>
<evidence type="ECO:0000256" key="2">
    <source>
        <dbReference type="ARBA" id="ARBA00022525"/>
    </source>
</evidence>